<organism evidence="2 3">
    <name type="scientific">Cyclocybe aegerita</name>
    <name type="common">Black poplar mushroom</name>
    <name type="synonym">Agrocybe aegerita</name>
    <dbReference type="NCBI Taxonomy" id="1973307"/>
    <lineage>
        <taxon>Eukaryota</taxon>
        <taxon>Fungi</taxon>
        <taxon>Dikarya</taxon>
        <taxon>Basidiomycota</taxon>
        <taxon>Agaricomycotina</taxon>
        <taxon>Agaricomycetes</taxon>
        <taxon>Agaricomycetidae</taxon>
        <taxon>Agaricales</taxon>
        <taxon>Agaricineae</taxon>
        <taxon>Bolbitiaceae</taxon>
        <taxon>Cyclocybe</taxon>
    </lineage>
</organism>
<feature type="compositionally biased region" description="Low complexity" evidence="1">
    <location>
        <begin position="221"/>
        <end position="239"/>
    </location>
</feature>
<evidence type="ECO:0000256" key="1">
    <source>
        <dbReference type="SAM" id="MobiDB-lite"/>
    </source>
</evidence>
<feature type="region of interest" description="Disordered" evidence="1">
    <location>
        <begin position="195"/>
        <end position="264"/>
    </location>
</feature>
<reference evidence="2 3" key="1">
    <citation type="submission" date="2020-01" db="EMBL/GenBank/DDBJ databases">
        <authorList>
            <person name="Gupta K D."/>
        </authorList>
    </citation>
    <scope>NUCLEOTIDE SEQUENCE [LARGE SCALE GENOMIC DNA]</scope>
</reference>
<gene>
    <name evidence="2" type="ORF">AAE3_LOCUS13480</name>
</gene>
<evidence type="ECO:0000313" key="3">
    <source>
        <dbReference type="Proteomes" id="UP000467700"/>
    </source>
</evidence>
<keyword evidence="3" id="KW-1185">Reference proteome</keyword>
<name>A0A8S0X9G2_CYCAE</name>
<evidence type="ECO:0000313" key="2">
    <source>
        <dbReference type="EMBL" id="CAA7271243.1"/>
    </source>
</evidence>
<dbReference type="AlphaFoldDB" id="A0A8S0X9G2"/>
<sequence>MSSDPSKMPTPGSKKSPDWKGKVEELLEFFEDFEELAKVASLKDEEKMKWVLKYVAEKSTRKFWKSLDAYSATPKDWAAFKKEVLEQYPGAEEGEAYTVRDLEKLTKATAEKRINTEERFMKYYSHFKPMAKFLVAKNKISTLDSNRYFWNGLPKATRKLIKQRLDMTDAARDVKVMPSVENVVKAARRVLGEDALDSDSDDPIPVRGRRSKKSKRRRSKSNSSSSDSSSDGDASANDSSDSDSDSNDGVKKRKGKERTRKVEVKEKVGEEVERLTKKLHGLKVGDVNYAATYIELVRLAPIAASVIPKPTSSVWGQTENQTSTSGVNTVQAPLAPPRRKPCYFCNNYGHVLRACHWVEDYVAAKRVVWKDNLLYFPDEQVRSLPLGIIDTIVLFFFDDFGTLAALARVNWAFCEESRRRLYRNVGYQFVGSGRRTLADPDALLMNPNLAKHTRTYLVDELFPNVTHRPRLLPLHPGPALQSMVNLKHLSVRSSEFLPDNFLENCPFKIESLRWTDSWDGFTDTILRFLASQTELRRV</sequence>
<comment type="caution">
    <text evidence="2">The sequence shown here is derived from an EMBL/GenBank/DDBJ whole genome shotgun (WGS) entry which is preliminary data.</text>
</comment>
<evidence type="ECO:0008006" key="4">
    <source>
        <dbReference type="Google" id="ProtNLM"/>
    </source>
</evidence>
<proteinExistence type="predicted"/>
<dbReference type="OrthoDB" id="3258358at2759"/>
<protein>
    <recommendedName>
        <fullName evidence="4">CCHC-type domain-containing protein</fullName>
    </recommendedName>
</protein>
<dbReference type="EMBL" id="CACVBS010000102">
    <property type="protein sequence ID" value="CAA7271243.1"/>
    <property type="molecule type" value="Genomic_DNA"/>
</dbReference>
<feature type="compositionally biased region" description="Basic residues" evidence="1">
    <location>
        <begin position="207"/>
        <end position="220"/>
    </location>
</feature>
<dbReference type="Proteomes" id="UP000467700">
    <property type="component" value="Unassembled WGS sequence"/>
</dbReference>
<accession>A0A8S0X9G2</accession>